<reference evidence="1" key="1">
    <citation type="submission" date="2020-05" db="EMBL/GenBank/DDBJ databases">
        <authorList>
            <person name="Chiriac C."/>
            <person name="Salcher M."/>
            <person name="Ghai R."/>
            <person name="Kavagutti S V."/>
        </authorList>
    </citation>
    <scope>NUCLEOTIDE SEQUENCE</scope>
</reference>
<accession>A0A6J7HAK7</accession>
<dbReference type="EMBL" id="CAFBMR010000045">
    <property type="protein sequence ID" value="CAB4916682.1"/>
    <property type="molecule type" value="Genomic_DNA"/>
</dbReference>
<evidence type="ECO:0000313" key="1">
    <source>
        <dbReference type="EMBL" id="CAB4916682.1"/>
    </source>
</evidence>
<protein>
    <submittedName>
        <fullName evidence="1">Unannotated protein</fullName>
    </submittedName>
</protein>
<dbReference type="AlphaFoldDB" id="A0A6J7HAK7"/>
<proteinExistence type="predicted"/>
<organism evidence="1">
    <name type="scientific">freshwater metagenome</name>
    <dbReference type="NCBI Taxonomy" id="449393"/>
    <lineage>
        <taxon>unclassified sequences</taxon>
        <taxon>metagenomes</taxon>
        <taxon>ecological metagenomes</taxon>
    </lineage>
</organism>
<sequence length="155" mass="16621">MASEDWLPFDEARGIEFRYFNSLDSATLLSRIEHGRSDRRGLSIATVNEAQSARVIPLVLACGVCGSPTAGVLMDGSLATFLPDSYTEDAIRLCESGWLSRFSSTMGASGDFTMPTMPILCSGCGAAFAIEGSKLHAIWMLTRSGETMSIALKRG</sequence>
<gene>
    <name evidence="1" type="ORF">UFOPK3610_01166</name>
</gene>
<name>A0A6J7HAK7_9ZZZZ</name>